<sequence>MPLFKSNPDERDQADGVHRSRSTSHKNGGSPTRKGTLFGGRRRSVSPEPSTSNSHRGGFFHRRSSSDDSSLGRSGTGTGSVRSGNSGGFFSFGNHNSSNDPTIMAARQKVQDAEVAEKEADRALMAARAMVKEARDHVKMLEREAEEDARRAKLKQAEAKVVSKTARALGRHG</sequence>
<evidence type="ECO:0000256" key="1">
    <source>
        <dbReference type="SAM" id="Coils"/>
    </source>
</evidence>
<organism evidence="3 4">
    <name type="scientific">Paramarasmius palmivorus</name>
    <dbReference type="NCBI Taxonomy" id="297713"/>
    <lineage>
        <taxon>Eukaryota</taxon>
        <taxon>Fungi</taxon>
        <taxon>Dikarya</taxon>
        <taxon>Basidiomycota</taxon>
        <taxon>Agaricomycotina</taxon>
        <taxon>Agaricomycetes</taxon>
        <taxon>Agaricomycetidae</taxon>
        <taxon>Agaricales</taxon>
        <taxon>Marasmiineae</taxon>
        <taxon>Marasmiaceae</taxon>
        <taxon>Paramarasmius</taxon>
    </lineage>
</organism>
<accession>A0AAW0CX53</accession>
<gene>
    <name evidence="3" type="ORF">VNI00_008573</name>
</gene>
<feature type="region of interest" description="Disordered" evidence="2">
    <location>
        <begin position="1"/>
        <end position="103"/>
    </location>
</feature>
<evidence type="ECO:0000313" key="4">
    <source>
        <dbReference type="Proteomes" id="UP001383192"/>
    </source>
</evidence>
<name>A0AAW0CX53_9AGAR</name>
<evidence type="ECO:0000256" key="2">
    <source>
        <dbReference type="SAM" id="MobiDB-lite"/>
    </source>
</evidence>
<feature type="compositionally biased region" description="Basic and acidic residues" evidence="2">
    <location>
        <begin position="7"/>
        <end position="18"/>
    </location>
</feature>
<keyword evidence="4" id="KW-1185">Reference proteome</keyword>
<comment type="caution">
    <text evidence="3">The sequence shown here is derived from an EMBL/GenBank/DDBJ whole genome shotgun (WGS) entry which is preliminary data.</text>
</comment>
<reference evidence="3 4" key="1">
    <citation type="submission" date="2024-01" db="EMBL/GenBank/DDBJ databases">
        <title>A draft genome for a cacao thread blight-causing isolate of Paramarasmius palmivorus.</title>
        <authorList>
            <person name="Baruah I.K."/>
            <person name="Bukari Y."/>
            <person name="Amoako-Attah I."/>
            <person name="Meinhardt L.W."/>
            <person name="Bailey B.A."/>
            <person name="Cohen S.P."/>
        </authorList>
    </citation>
    <scope>NUCLEOTIDE SEQUENCE [LARGE SCALE GENOMIC DNA]</scope>
    <source>
        <strain evidence="3 4">GH-12</strain>
    </source>
</reference>
<keyword evidence="1" id="KW-0175">Coiled coil</keyword>
<dbReference type="AlphaFoldDB" id="A0AAW0CX53"/>
<dbReference type="EMBL" id="JAYKXP010000029">
    <property type="protein sequence ID" value="KAK7043219.1"/>
    <property type="molecule type" value="Genomic_DNA"/>
</dbReference>
<protein>
    <submittedName>
        <fullName evidence="3">Uncharacterized protein</fullName>
    </submittedName>
</protein>
<feature type="compositionally biased region" description="Low complexity" evidence="2">
    <location>
        <begin position="67"/>
        <end position="99"/>
    </location>
</feature>
<dbReference type="Proteomes" id="UP001383192">
    <property type="component" value="Unassembled WGS sequence"/>
</dbReference>
<feature type="coiled-coil region" evidence="1">
    <location>
        <begin position="124"/>
        <end position="158"/>
    </location>
</feature>
<proteinExistence type="predicted"/>
<evidence type="ECO:0000313" key="3">
    <source>
        <dbReference type="EMBL" id="KAK7043219.1"/>
    </source>
</evidence>